<organism evidence="5 6">
    <name type="scientific">Alsobacter metallidurans</name>
    <dbReference type="NCBI Taxonomy" id="340221"/>
    <lineage>
        <taxon>Bacteria</taxon>
        <taxon>Pseudomonadati</taxon>
        <taxon>Pseudomonadota</taxon>
        <taxon>Alphaproteobacteria</taxon>
        <taxon>Hyphomicrobiales</taxon>
        <taxon>Alsobacteraceae</taxon>
        <taxon>Alsobacter</taxon>
    </lineage>
</organism>
<dbReference type="CDD" id="cd07377">
    <property type="entry name" value="WHTH_GntR"/>
    <property type="match status" value="1"/>
</dbReference>
<dbReference type="Gene3D" id="1.20.120.530">
    <property type="entry name" value="GntR ligand-binding domain-like"/>
    <property type="match status" value="1"/>
</dbReference>
<keyword evidence="3" id="KW-0804">Transcription</keyword>
<dbReference type="PANTHER" id="PTHR43537:SF45">
    <property type="entry name" value="GNTR FAMILY REGULATORY PROTEIN"/>
    <property type="match status" value="1"/>
</dbReference>
<dbReference type="InterPro" id="IPR000524">
    <property type="entry name" value="Tscrpt_reg_HTH_GntR"/>
</dbReference>
<sequence length="223" mass="24806">MQTSNLMRDEVHRELRRQILDCTIPPGAELRESELADRYGVSKSPIRDALLKLETERLVVVHPRRGYQAAAISLSDAADLFDLRAILEPACARDAVARAPEAELSRLDAFRSLQAYARLRNSAEQPPFVVYNRDFHITLAGLSANRRLRDATVELIEQFDRLVIMSVSQPAAQGPEKLLAEHGAIIDALQARDGRQAGRLLADHVVKARKRVLAALSRFAVVA</sequence>
<dbReference type="AlphaFoldDB" id="A0A917MI32"/>
<dbReference type="PANTHER" id="PTHR43537">
    <property type="entry name" value="TRANSCRIPTIONAL REGULATOR, GNTR FAMILY"/>
    <property type="match status" value="1"/>
</dbReference>
<evidence type="ECO:0000259" key="4">
    <source>
        <dbReference type="PROSITE" id="PS50949"/>
    </source>
</evidence>
<gene>
    <name evidence="5" type="ORF">GCM10007036_30330</name>
</gene>
<keyword evidence="6" id="KW-1185">Reference proteome</keyword>
<keyword evidence="2" id="KW-0238">DNA-binding</keyword>
<dbReference type="Proteomes" id="UP000603912">
    <property type="component" value="Unassembled WGS sequence"/>
</dbReference>
<dbReference type="Pfam" id="PF07729">
    <property type="entry name" value="FCD"/>
    <property type="match status" value="1"/>
</dbReference>
<dbReference type="Pfam" id="PF00392">
    <property type="entry name" value="GntR"/>
    <property type="match status" value="1"/>
</dbReference>
<dbReference type="InterPro" id="IPR008920">
    <property type="entry name" value="TF_FadR/GntR_C"/>
</dbReference>
<reference evidence="5" key="2">
    <citation type="submission" date="2020-09" db="EMBL/GenBank/DDBJ databases">
        <authorList>
            <person name="Sun Q."/>
            <person name="Zhou Y."/>
        </authorList>
    </citation>
    <scope>NUCLEOTIDE SEQUENCE</scope>
    <source>
        <strain evidence="5">CGMCC 1.12214</strain>
    </source>
</reference>
<evidence type="ECO:0000256" key="2">
    <source>
        <dbReference type="ARBA" id="ARBA00023125"/>
    </source>
</evidence>
<dbReference type="SUPFAM" id="SSF48008">
    <property type="entry name" value="GntR ligand-binding domain-like"/>
    <property type="match status" value="1"/>
</dbReference>
<dbReference type="SMART" id="SM00895">
    <property type="entry name" value="FCD"/>
    <property type="match status" value="1"/>
</dbReference>
<dbReference type="GO" id="GO:0003700">
    <property type="term" value="F:DNA-binding transcription factor activity"/>
    <property type="evidence" value="ECO:0007669"/>
    <property type="project" value="InterPro"/>
</dbReference>
<accession>A0A917MI32</accession>
<reference evidence="5" key="1">
    <citation type="journal article" date="2014" name="Int. J. Syst. Evol. Microbiol.">
        <title>Complete genome sequence of Corynebacterium casei LMG S-19264T (=DSM 44701T), isolated from a smear-ripened cheese.</title>
        <authorList>
            <consortium name="US DOE Joint Genome Institute (JGI-PGF)"/>
            <person name="Walter F."/>
            <person name="Albersmeier A."/>
            <person name="Kalinowski J."/>
            <person name="Ruckert C."/>
        </authorList>
    </citation>
    <scope>NUCLEOTIDE SEQUENCE</scope>
    <source>
        <strain evidence="5">CGMCC 1.12214</strain>
    </source>
</reference>
<dbReference type="SUPFAM" id="SSF46785">
    <property type="entry name" value="Winged helix' DNA-binding domain"/>
    <property type="match status" value="1"/>
</dbReference>
<dbReference type="PROSITE" id="PS50949">
    <property type="entry name" value="HTH_GNTR"/>
    <property type="match status" value="1"/>
</dbReference>
<dbReference type="InterPro" id="IPR036390">
    <property type="entry name" value="WH_DNA-bd_sf"/>
</dbReference>
<dbReference type="Gene3D" id="1.10.10.10">
    <property type="entry name" value="Winged helix-like DNA-binding domain superfamily/Winged helix DNA-binding domain"/>
    <property type="match status" value="1"/>
</dbReference>
<dbReference type="GO" id="GO:0003677">
    <property type="term" value="F:DNA binding"/>
    <property type="evidence" value="ECO:0007669"/>
    <property type="project" value="UniProtKB-KW"/>
</dbReference>
<keyword evidence="1" id="KW-0805">Transcription regulation</keyword>
<protein>
    <submittedName>
        <fullName evidence="5">Transcriptional regulator</fullName>
    </submittedName>
</protein>
<comment type="caution">
    <text evidence="5">The sequence shown here is derived from an EMBL/GenBank/DDBJ whole genome shotgun (WGS) entry which is preliminary data.</text>
</comment>
<evidence type="ECO:0000256" key="1">
    <source>
        <dbReference type="ARBA" id="ARBA00023015"/>
    </source>
</evidence>
<name>A0A917MI32_9HYPH</name>
<proteinExistence type="predicted"/>
<dbReference type="InterPro" id="IPR036388">
    <property type="entry name" value="WH-like_DNA-bd_sf"/>
</dbReference>
<dbReference type="InterPro" id="IPR011711">
    <property type="entry name" value="GntR_C"/>
</dbReference>
<evidence type="ECO:0000256" key="3">
    <source>
        <dbReference type="ARBA" id="ARBA00023163"/>
    </source>
</evidence>
<evidence type="ECO:0000313" key="5">
    <source>
        <dbReference type="EMBL" id="GGH24143.1"/>
    </source>
</evidence>
<dbReference type="SMART" id="SM00345">
    <property type="entry name" value="HTH_GNTR"/>
    <property type="match status" value="1"/>
</dbReference>
<evidence type="ECO:0000313" key="6">
    <source>
        <dbReference type="Proteomes" id="UP000603912"/>
    </source>
</evidence>
<feature type="domain" description="HTH gntR-type" evidence="4">
    <location>
        <begin position="5"/>
        <end position="72"/>
    </location>
</feature>
<dbReference type="EMBL" id="BMES01000002">
    <property type="protein sequence ID" value="GGH24143.1"/>
    <property type="molecule type" value="Genomic_DNA"/>
</dbReference>